<keyword evidence="4" id="KW-0804">Transcription</keyword>
<dbReference type="AlphaFoldDB" id="A0A949U1Y5"/>
<accession>A0A949U1Y5</accession>
<name>A0A949U1Y5_9CLOT</name>
<keyword evidence="7" id="KW-1185">Reference proteome</keyword>
<keyword evidence="3" id="KW-0238">DNA-binding</keyword>
<gene>
    <name evidence="6" type="ORF">I6U48_23630</name>
</gene>
<dbReference type="GO" id="GO:0003700">
    <property type="term" value="F:DNA-binding transcription factor activity"/>
    <property type="evidence" value="ECO:0007669"/>
    <property type="project" value="InterPro"/>
</dbReference>
<dbReference type="InterPro" id="IPR005119">
    <property type="entry name" value="LysR_subst-bd"/>
</dbReference>
<protein>
    <submittedName>
        <fullName evidence="6">LysR family transcriptional regulator</fullName>
    </submittedName>
</protein>
<evidence type="ECO:0000256" key="1">
    <source>
        <dbReference type="ARBA" id="ARBA00009437"/>
    </source>
</evidence>
<dbReference type="RefSeq" id="WP_218322939.1">
    <property type="nucleotide sequence ID" value="NZ_JAEEGC010000138.1"/>
</dbReference>
<evidence type="ECO:0000313" key="6">
    <source>
        <dbReference type="EMBL" id="MBV7275890.1"/>
    </source>
</evidence>
<dbReference type="GO" id="GO:0003677">
    <property type="term" value="F:DNA binding"/>
    <property type="evidence" value="ECO:0007669"/>
    <property type="project" value="UniProtKB-KW"/>
</dbReference>
<evidence type="ECO:0000259" key="5">
    <source>
        <dbReference type="PROSITE" id="PS50931"/>
    </source>
</evidence>
<evidence type="ECO:0000256" key="2">
    <source>
        <dbReference type="ARBA" id="ARBA00023015"/>
    </source>
</evidence>
<proteinExistence type="inferred from homology"/>
<dbReference type="Proteomes" id="UP000694308">
    <property type="component" value="Unassembled WGS sequence"/>
</dbReference>
<dbReference type="CDD" id="cd08414">
    <property type="entry name" value="PBP2_LTTR_aromatics_like"/>
    <property type="match status" value="1"/>
</dbReference>
<dbReference type="FunFam" id="1.10.10.10:FF:000001">
    <property type="entry name" value="LysR family transcriptional regulator"/>
    <property type="match status" value="1"/>
</dbReference>
<dbReference type="Pfam" id="PF00126">
    <property type="entry name" value="HTH_1"/>
    <property type="match status" value="1"/>
</dbReference>
<dbReference type="PROSITE" id="PS50931">
    <property type="entry name" value="HTH_LYSR"/>
    <property type="match status" value="1"/>
</dbReference>
<dbReference type="EMBL" id="JAEEGC010000138">
    <property type="protein sequence ID" value="MBV7275890.1"/>
    <property type="molecule type" value="Genomic_DNA"/>
</dbReference>
<comment type="similarity">
    <text evidence="1">Belongs to the LysR transcriptional regulatory family.</text>
</comment>
<reference evidence="6" key="1">
    <citation type="submission" date="2020-12" db="EMBL/GenBank/DDBJ databases">
        <title>Clostridium thailandense sp. nov., a novel acetogenic bacterium isolated from peat land soil in Thailand.</title>
        <authorList>
            <person name="Chaikitkaew S."/>
            <person name="Birkeland N.K."/>
        </authorList>
    </citation>
    <scope>NUCLEOTIDE SEQUENCE</scope>
    <source>
        <strain evidence="6">PL3</strain>
    </source>
</reference>
<sequence length="299" mass="33927">MNTHQLECFILLAKSLNFTKASKSMYITQPAYSRIISNLEEDIGAELFIRDKRSVKLTAAGKTFLEEAEKMIYHYNNILIKVRESKEGYSGSLKIGFLEASLHSFLPDFINFFRKKYPSINLVMADNRHTALLNELYNDKVDIAFTNTAGFIETNELVFKTIYEDYYCAVLPVDHPKAKDGTIELLNLRDDHFILMNPNVSAQSNNRITNICLSHGFIPKVTGNANTVTALLTLVSCGMGVSVLLHSLEYLAQNNIKFLRIKRNNEPIRVVAAYKKVNNNPCIPIFTKALDEYNSIKNL</sequence>
<evidence type="ECO:0000256" key="3">
    <source>
        <dbReference type="ARBA" id="ARBA00023125"/>
    </source>
</evidence>
<dbReference type="PANTHER" id="PTHR30346:SF0">
    <property type="entry name" value="HCA OPERON TRANSCRIPTIONAL ACTIVATOR HCAR"/>
    <property type="match status" value="1"/>
</dbReference>
<dbReference type="Pfam" id="PF03466">
    <property type="entry name" value="LysR_substrate"/>
    <property type="match status" value="1"/>
</dbReference>
<comment type="caution">
    <text evidence="6">The sequence shown here is derived from an EMBL/GenBank/DDBJ whole genome shotgun (WGS) entry which is preliminary data.</text>
</comment>
<feature type="domain" description="HTH lysR-type" evidence="5">
    <location>
        <begin position="1"/>
        <end position="58"/>
    </location>
</feature>
<keyword evidence="2" id="KW-0805">Transcription regulation</keyword>
<organism evidence="6 7">
    <name type="scientific">Clostridium thailandense</name>
    <dbReference type="NCBI Taxonomy" id="2794346"/>
    <lineage>
        <taxon>Bacteria</taxon>
        <taxon>Bacillati</taxon>
        <taxon>Bacillota</taxon>
        <taxon>Clostridia</taxon>
        <taxon>Eubacteriales</taxon>
        <taxon>Clostridiaceae</taxon>
        <taxon>Clostridium</taxon>
    </lineage>
</organism>
<evidence type="ECO:0000256" key="4">
    <source>
        <dbReference type="ARBA" id="ARBA00023163"/>
    </source>
</evidence>
<evidence type="ECO:0000313" key="7">
    <source>
        <dbReference type="Proteomes" id="UP000694308"/>
    </source>
</evidence>
<dbReference type="GO" id="GO:0032993">
    <property type="term" value="C:protein-DNA complex"/>
    <property type="evidence" value="ECO:0007669"/>
    <property type="project" value="TreeGrafter"/>
</dbReference>
<dbReference type="InterPro" id="IPR000847">
    <property type="entry name" value="LysR_HTH_N"/>
</dbReference>
<dbReference type="PANTHER" id="PTHR30346">
    <property type="entry name" value="TRANSCRIPTIONAL DUAL REGULATOR HCAR-RELATED"/>
    <property type="match status" value="1"/>
</dbReference>